<evidence type="ECO:0000313" key="1">
    <source>
        <dbReference type="Ensembl" id="ENSPSNP00000027108.1"/>
    </source>
</evidence>
<dbReference type="GeneTree" id="ENSGT00390000001063"/>
<dbReference type="PANTHER" id="PTHR21580">
    <property type="entry name" value="SHIPPO-1-RELATED"/>
    <property type="match status" value="1"/>
</dbReference>
<dbReference type="InterPro" id="IPR051291">
    <property type="entry name" value="CIMAP"/>
</dbReference>
<keyword evidence="2" id="KW-1185">Reference proteome</keyword>
<organism evidence="1 2">
    <name type="scientific">Phocoena sinus</name>
    <name type="common">Vaquita</name>
    <dbReference type="NCBI Taxonomy" id="42100"/>
    <lineage>
        <taxon>Eukaryota</taxon>
        <taxon>Metazoa</taxon>
        <taxon>Chordata</taxon>
        <taxon>Craniata</taxon>
        <taxon>Vertebrata</taxon>
        <taxon>Euteleostomi</taxon>
        <taxon>Mammalia</taxon>
        <taxon>Eutheria</taxon>
        <taxon>Laurasiatheria</taxon>
        <taxon>Artiodactyla</taxon>
        <taxon>Whippomorpha</taxon>
        <taxon>Cetacea</taxon>
        <taxon>Odontoceti</taxon>
        <taxon>Phocoenidae</taxon>
        <taxon>Phocoena</taxon>
    </lineage>
</organism>
<gene>
    <name evidence="1" type="primary">STPG2</name>
</gene>
<dbReference type="Ensembl" id="ENSPSNT00000030473.1">
    <property type="protein sequence ID" value="ENSPSNP00000027108.1"/>
    <property type="gene ID" value="ENSPSNG00000019716.1"/>
</dbReference>
<sequence>MYARAPRVLRLAEAGSTEDHVGPGSYQVPFLKQQATGGYAPFFSLAARESTFTVASSTEKAVPGPGHYNVSEVQKMSRALTVSRSVDVPSIPSCGRSYGYHINEDGSIAEHFPPAIDSTLGPAYYKPQFDFSNITLKYKGMHFGNSLGRLELPVKSGPGPGQYDITQKKALHYENINIKKDQQFFPMKSITPAPGAYNESRTAFKPLKKTPGLKNTSFGQSAAQFTQDSRTEKIPGPGFYNIQNNTLIDNFSNTCLKKQKKSAFGSSVPQSLFLVQKEVFPTPGFWHMAREISDELPNLTNRYAAFSSRTERTTKVSDMDVPAPGTYDVQKSYEMSQVQHKYMPPRSLVARIKHASFLSTTRRCLDKMNDGPGPATYNPVLKKSCSIPLFVKASKRFKDSKEITPGPATYEVWRKKNNERLVILLVGC</sequence>
<reference evidence="1" key="2">
    <citation type="submission" date="2025-08" db="UniProtKB">
        <authorList>
            <consortium name="Ensembl"/>
        </authorList>
    </citation>
    <scope>IDENTIFICATION</scope>
</reference>
<protein>
    <submittedName>
        <fullName evidence="1">Sperm tail PG-rich repeat containing 2</fullName>
    </submittedName>
</protein>
<evidence type="ECO:0000313" key="2">
    <source>
        <dbReference type="Proteomes" id="UP000694554"/>
    </source>
</evidence>
<dbReference type="AlphaFoldDB" id="A0A8C9CZN5"/>
<dbReference type="InterPro" id="IPR010736">
    <property type="entry name" value="SHIPPO-rpt"/>
</dbReference>
<proteinExistence type="predicted"/>
<reference evidence="1" key="1">
    <citation type="submission" date="2019-08" db="EMBL/GenBank/DDBJ databases">
        <title>Phocoena sinus (Vaquita) genome, mPhoSin1, primary haplotype.</title>
        <authorList>
            <person name="Morin P."/>
            <person name="Mountcastle J."/>
            <person name="Fungtammasan C."/>
            <person name="Rhie A."/>
            <person name="Rojas-Bracho L."/>
            <person name="Smith C.R."/>
            <person name="Taylor B.L."/>
            <person name="Gulland F.M.D."/>
            <person name="Musser W."/>
            <person name="Houck M."/>
            <person name="Haase B."/>
            <person name="Paez S."/>
            <person name="Howe K."/>
            <person name="Torrance J."/>
            <person name="Formenti G."/>
            <person name="Phillippy A."/>
            <person name="Ryder O."/>
            <person name="Jarvis E.D."/>
            <person name="Fedrigo O."/>
        </authorList>
    </citation>
    <scope>NUCLEOTIDE SEQUENCE [LARGE SCALE GENOMIC DNA]</scope>
</reference>
<name>A0A8C9CZN5_PHOSS</name>
<dbReference type="Proteomes" id="UP000694554">
    <property type="component" value="Chromosome 5"/>
</dbReference>
<accession>A0A8C9CZN5</accession>
<reference evidence="1" key="3">
    <citation type="submission" date="2025-09" db="UniProtKB">
        <authorList>
            <consortium name="Ensembl"/>
        </authorList>
    </citation>
    <scope>IDENTIFICATION</scope>
</reference>
<dbReference type="Pfam" id="PF07004">
    <property type="entry name" value="SHIPPO-rpt"/>
    <property type="match status" value="7"/>
</dbReference>
<dbReference type="PANTHER" id="PTHR21580:SF60">
    <property type="entry name" value="SPERM-TAIL PG-RICH REPEAT-CONTAINING PROTEIN 2"/>
    <property type="match status" value="1"/>
</dbReference>